<proteinExistence type="predicted"/>
<dbReference type="PANTHER" id="PTHR33516:SF2">
    <property type="entry name" value="LEXA REPRESSOR-RELATED"/>
    <property type="match status" value="1"/>
</dbReference>
<dbReference type="InterPro" id="IPR050077">
    <property type="entry name" value="LexA_repressor"/>
</dbReference>
<comment type="caution">
    <text evidence="2">The sequence shown here is derived from an EMBL/GenBank/DDBJ whole genome shotgun (WGS) entry which is preliminary data.</text>
</comment>
<gene>
    <name evidence="2" type="primary">umuD_1</name>
    <name evidence="2" type="ORF">GHA_02088</name>
    <name evidence="3" type="ORF">TML_02094</name>
</gene>
<keyword evidence="2" id="KW-0378">Hydrolase</keyword>
<evidence type="ECO:0000259" key="1">
    <source>
        <dbReference type="Pfam" id="PF00717"/>
    </source>
</evidence>
<dbReference type="Proteomes" id="UP000837205">
    <property type="component" value="Unassembled WGS sequence"/>
</dbReference>
<reference evidence="2" key="1">
    <citation type="submission" date="2020-05" db="EMBL/GenBank/DDBJ databases">
        <authorList>
            <person name="Delgado-Blas J."/>
        </authorList>
    </citation>
    <scope>NUCLEOTIDE SEQUENCE</scope>
    <source>
        <strain evidence="2">BB1459</strain>
        <strain evidence="3">BB1480</strain>
    </source>
</reference>
<dbReference type="InterPro" id="IPR036286">
    <property type="entry name" value="LexA/Signal_pep-like_sf"/>
</dbReference>
<sequence length="129" mass="14400">MGFPSPAADYVETRISLDQQFIRHPSATYFMRAAASYYREGILNGALLVIDSSLSPCDGSLLICAMDGEFRIKRYRVHPKPHLINLENGRREAIPAEKEGYGTSLPVFGVITYIINDARLGEFDDCPVM</sequence>
<dbReference type="PANTHER" id="PTHR33516">
    <property type="entry name" value="LEXA REPRESSOR"/>
    <property type="match status" value="1"/>
</dbReference>
<dbReference type="RefSeq" id="WP_069324712.1">
    <property type="nucleotide sequence ID" value="NZ_CAHPQY010000016.1"/>
</dbReference>
<dbReference type="EMBL" id="CAIIUA010000001">
    <property type="protein sequence ID" value="CAC9196191.1"/>
    <property type="molecule type" value="Genomic_DNA"/>
</dbReference>
<dbReference type="EC" id="3.4.21.-" evidence="2"/>
<organism evidence="2 4">
    <name type="scientific">Citrobacter werkmanii</name>
    <dbReference type="NCBI Taxonomy" id="67827"/>
    <lineage>
        <taxon>Bacteria</taxon>
        <taxon>Pseudomonadati</taxon>
        <taxon>Pseudomonadota</taxon>
        <taxon>Gammaproteobacteria</taxon>
        <taxon>Enterobacterales</taxon>
        <taxon>Enterobacteriaceae</taxon>
        <taxon>Citrobacter</taxon>
        <taxon>Citrobacter freundii complex</taxon>
    </lineage>
</organism>
<dbReference type="Gene3D" id="2.10.109.10">
    <property type="entry name" value="Umud Fragment, subunit A"/>
    <property type="match status" value="1"/>
</dbReference>
<dbReference type="CDD" id="cd06529">
    <property type="entry name" value="S24_LexA-like"/>
    <property type="match status" value="1"/>
</dbReference>
<feature type="domain" description="Peptidase S24/S26A/S26B/S26C" evidence="1">
    <location>
        <begin position="1"/>
        <end position="78"/>
    </location>
</feature>
<dbReference type="InterPro" id="IPR015927">
    <property type="entry name" value="Peptidase_S24_S26A/B/C"/>
</dbReference>
<dbReference type="AlphaFoldDB" id="A0A9N8CM38"/>
<protein>
    <submittedName>
        <fullName evidence="2">DNA polymerase V subunit UmuD</fullName>
        <ecNumber evidence="2">3.4.21.-</ecNumber>
    </submittedName>
</protein>
<dbReference type="GO" id="GO:0016787">
    <property type="term" value="F:hydrolase activity"/>
    <property type="evidence" value="ECO:0007669"/>
    <property type="project" value="UniProtKB-KW"/>
</dbReference>
<evidence type="ECO:0000313" key="2">
    <source>
        <dbReference type="EMBL" id="CAB5544525.1"/>
    </source>
</evidence>
<dbReference type="Pfam" id="PF00717">
    <property type="entry name" value="Peptidase_S24"/>
    <property type="match status" value="1"/>
</dbReference>
<evidence type="ECO:0000313" key="4">
    <source>
        <dbReference type="Proteomes" id="UP000834503"/>
    </source>
</evidence>
<evidence type="ECO:0000313" key="3">
    <source>
        <dbReference type="EMBL" id="CAC9196191.1"/>
    </source>
</evidence>
<evidence type="ECO:0000313" key="5">
    <source>
        <dbReference type="Proteomes" id="UP000837205"/>
    </source>
</evidence>
<dbReference type="Proteomes" id="UP000834503">
    <property type="component" value="Unassembled WGS sequence"/>
</dbReference>
<dbReference type="InterPro" id="IPR039418">
    <property type="entry name" value="LexA-like"/>
</dbReference>
<accession>A0A9N8CM38</accession>
<name>A0A9N8CM38_9ENTR</name>
<dbReference type="EMBL" id="CAHPQX010000008">
    <property type="protein sequence ID" value="CAB5544525.1"/>
    <property type="molecule type" value="Genomic_DNA"/>
</dbReference>
<dbReference type="SUPFAM" id="SSF51306">
    <property type="entry name" value="LexA/Signal peptidase"/>
    <property type="match status" value="1"/>
</dbReference>
<keyword evidence="5" id="KW-1185">Reference proteome</keyword>